<name>A0A1F6VM35_9BACT</name>
<dbReference type="EMBL" id="MFTT01000002">
    <property type="protein sequence ID" value="OGI70606.1"/>
    <property type="molecule type" value="Genomic_DNA"/>
</dbReference>
<comment type="caution">
    <text evidence="1">The sequence shown here is derived from an EMBL/GenBank/DDBJ whole genome shotgun (WGS) entry which is preliminary data.</text>
</comment>
<evidence type="ECO:0000313" key="2">
    <source>
        <dbReference type="Proteomes" id="UP000178059"/>
    </source>
</evidence>
<proteinExistence type="predicted"/>
<dbReference type="Proteomes" id="UP000178059">
    <property type="component" value="Unassembled WGS sequence"/>
</dbReference>
<gene>
    <name evidence="1" type="ORF">A2824_00320</name>
</gene>
<accession>A0A1F6VM35</accession>
<evidence type="ECO:0000313" key="1">
    <source>
        <dbReference type="EMBL" id="OGI70606.1"/>
    </source>
</evidence>
<reference evidence="1 2" key="1">
    <citation type="journal article" date="2016" name="Nat. Commun.">
        <title>Thousands of microbial genomes shed light on interconnected biogeochemical processes in an aquifer system.</title>
        <authorList>
            <person name="Anantharaman K."/>
            <person name="Brown C.T."/>
            <person name="Hug L.A."/>
            <person name="Sharon I."/>
            <person name="Castelle C.J."/>
            <person name="Probst A.J."/>
            <person name="Thomas B.C."/>
            <person name="Singh A."/>
            <person name="Wilkins M.J."/>
            <person name="Karaoz U."/>
            <person name="Brodie E.L."/>
            <person name="Williams K.H."/>
            <person name="Hubbard S.S."/>
            <person name="Banfield J.F."/>
        </authorList>
    </citation>
    <scope>NUCLEOTIDE SEQUENCE [LARGE SCALE GENOMIC DNA]</scope>
</reference>
<dbReference type="STRING" id="1801743.A2824_00320"/>
<dbReference type="AlphaFoldDB" id="A0A1F6VM35"/>
<organism evidence="1 2">
    <name type="scientific">Candidatus Nomurabacteria bacterium RIFCSPHIGHO2_01_FULL_42_16</name>
    <dbReference type="NCBI Taxonomy" id="1801743"/>
    <lineage>
        <taxon>Bacteria</taxon>
        <taxon>Candidatus Nomuraibacteriota</taxon>
    </lineage>
</organism>
<protein>
    <submittedName>
        <fullName evidence="1">Uncharacterized protein</fullName>
    </submittedName>
</protein>
<sequence length="85" mass="9899">MRTKAMDSFDRLSYFCSANGDDNVLYPASWEKKKERAQIIVLEKLKEKAEAIGITFNFKMPIKDILKKIGLSKKKFNELVKKQQN</sequence>